<dbReference type="Gene3D" id="3.30.565.40">
    <property type="entry name" value="Fervidobacterium nodosum Rt17-B1 like"/>
    <property type="match status" value="1"/>
</dbReference>
<protein>
    <submittedName>
        <fullName evidence="3">Uncharacterized protein DUF3298</fullName>
    </submittedName>
</protein>
<feature type="domain" description="DUF3298" evidence="1">
    <location>
        <begin position="153"/>
        <end position="219"/>
    </location>
</feature>
<evidence type="ECO:0000259" key="1">
    <source>
        <dbReference type="Pfam" id="PF11738"/>
    </source>
</evidence>
<name>A0A368XTD0_9BACI</name>
<evidence type="ECO:0000313" key="3">
    <source>
        <dbReference type="EMBL" id="RCW69767.1"/>
    </source>
</evidence>
<feature type="domain" description="Deacetylase PdaC" evidence="2">
    <location>
        <begin position="48"/>
        <end position="127"/>
    </location>
</feature>
<comment type="caution">
    <text evidence="3">The sequence shown here is derived from an EMBL/GenBank/DDBJ whole genome shotgun (WGS) entry which is preliminary data.</text>
</comment>
<dbReference type="InterPro" id="IPR025303">
    <property type="entry name" value="PdaC"/>
</dbReference>
<dbReference type="Gene3D" id="3.90.640.20">
    <property type="entry name" value="Heat-shock cognate protein, ATPase"/>
    <property type="match status" value="1"/>
</dbReference>
<dbReference type="Pfam" id="PF11738">
    <property type="entry name" value="DUF3298"/>
    <property type="match status" value="1"/>
</dbReference>
<keyword evidence="4" id="KW-1185">Reference proteome</keyword>
<dbReference type="Pfam" id="PF13739">
    <property type="entry name" value="PdaC"/>
    <property type="match status" value="1"/>
</dbReference>
<accession>A0A368XTD0</accession>
<organism evidence="3 4">
    <name type="scientific">Saliterribacillus persicus</name>
    <dbReference type="NCBI Taxonomy" id="930114"/>
    <lineage>
        <taxon>Bacteria</taxon>
        <taxon>Bacillati</taxon>
        <taxon>Bacillota</taxon>
        <taxon>Bacilli</taxon>
        <taxon>Bacillales</taxon>
        <taxon>Bacillaceae</taxon>
        <taxon>Saliterribacillus</taxon>
    </lineage>
</organism>
<evidence type="ECO:0000313" key="4">
    <source>
        <dbReference type="Proteomes" id="UP000252585"/>
    </source>
</evidence>
<gene>
    <name evidence="3" type="ORF">DFR57_107156</name>
</gene>
<dbReference type="RefSeq" id="WP_245937436.1">
    <property type="nucleotide sequence ID" value="NZ_QPJJ01000007.1"/>
</dbReference>
<dbReference type="InterPro" id="IPR037126">
    <property type="entry name" value="PdaC/RsiV-like_sf"/>
</dbReference>
<reference evidence="3 4" key="1">
    <citation type="submission" date="2018-07" db="EMBL/GenBank/DDBJ databases">
        <title>Genomic Encyclopedia of Type Strains, Phase IV (KMG-IV): sequencing the most valuable type-strain genomes for metagenomic binning, comparative biology and taxonomic classification.</title>
        <authorList>
            <person name="Goeker M."/>
        </authorList>
    </citation>
    <scope>NUCLEOTIDE SEQUENCE [LARGE SCALE GENOMIC DNA]</scope>
    <source>
        <strain evidence="3 4">DSM 27696</strain>
    </source>
</reference>
<dbReference type="EMBL" id="QPJJ01000007">
    <property type="protein sequence ID" value="RCW69767.1"/>
    <property type="molecule type" value="Genomic_DNA"/>
</dbReference>
<dbReference type="InterPro" id="IPR021729">
    <property type="entry name" value="DUF3298"/>
</dbReference>
<evidence type="ECO:0000259" key="2">
    <source>
        <dbReference type="Pfam" id="PF13739"/>
    </source>
</evidence>
<proteinExistence type="predicted"/>
<dbReference type="Proteomes" id="UP000252585">
    <property type="component" value="Unassembled WGS sequence"/>
</dbReference>
<dbReference type="AlphaFoldDB" id="A0A368XTD0"/>
<sequence length="225" mass="25876">MRVKGLIISMIGLIAFFALFIQLAATENTSSKQTATVTQFLFKDKKELPYPQVSEMENKDLEKKINKDFKTYAKASYTSYKENKREGKKNGFPADYQAAYEVKYNQQGKLSILTSNYMFSGGAHGNTIVESFNYDEKYDKRIYLTDILTTEEQIEAATDYVWKYALDRPEIFYPDLKKEDIGLTKDTAFFFTEDSITLVFQQYEIAPYVSGNQEITLPKEITEGA</sequence>